<evidence type="ECO:0000256" key="2">
    <source>
        <dbReference type="ARBA" id="ARBA00013090"/>
    </source>
</evidence>
<evidence type="ECO:0000313" key="10">
    <source>
        <dbReference type="Proteomes" id="UP000184128"/>
    </source>
</evidence>
<feature type="active site" description="Proton donor/acceptor" evidence="8">
    <location>
        <position position="73"/>
    </location>
</feature>
<dbReference type="InterPro" id="IPR015942">
    <property type="entry name" value="Asp/Glu/hydantoin_racemase"/>
</dbReference>
<reference evidence="9 10" key="1">
    <citation type="submission" date="2016-11" db="EMBL/GenBank/DDBJ databases">
        <authorList>
            <person name="Jaros S."/>
            <person name="Januszkiewicz K."/>
            <person name="Wedrychowicz H."/>
        </authorList>
    </citation>
    <scope>NUCLEOTIDE SEQUENCE [LARGE SCALE GENOMIC DNA]</scope>
    <source>
        <strain evidence="9 10">DSM 15692</strain>
    </source>
</reference>
<comment type="similarity">
    <text evidence="8">Belongs to the aspartate/glutamate racemases family.</text>
</comment>
<dbReference type="OrthoDB" id="9801055at2"/>
<gene>
    <name evidence="8" type="primary">murI</name>
    <name evidence="9" type="ORF">SAMN02745249_00513</name>
</gene>
<accession>A0A1M4TU70</accession>
<dbReference type="NCBIfam" id="TIGR00067">
    <property type="entry name" value="glut_race"/>
    <property type="match status" value="1"/>
</dbReference>
<keyword evidence="4 8" id="KW-0573">Peptidoglycan synthesis</keyword>
<dbReference type="PROSITE" id="PS00923">
    <property type="entry name" value="ASP_GLU_RACEMASE_1"/>
    <property type="match status" value="1"/>
</dbReference>
<keyword evidence="3 8" id="KW-0133">Cell shape</keyword>
<name>A0A1M4TU70_9LACT</name>
<dbReference type="AlphaFoldDB" id="A0A1M4TU70"/>
<evidence type="ECO:0000256" key="1">
    <source>
        <dbReference type="ARBA" id="ARBA00001602"/>
    </source>
</evidence>
<dbReference type="Gene3D" id="3.40.50.1860">
    <property type="match status" value="2"/>
</dbReference>
<organism evidence="9 10">
    <name type="scientific">Atopostipes suicloacalis DSM 15692</name>
    <dbReference type="NCBI Taxonomy" id="1121025"/>
    <lineage>
        <taxon>Bacteria</taxon>
        <taxon>Bacillati</taxon>
        <taxon>Bacillota</taxon>
        <taxon>Bacilli</taxon>
        <taxon>Lactobacillales</taxon>
        <taxon>Carnobacteriaceae</taxon>
        <taxon>Atopostipes</taxon>
    </lineage>
</organism>
<keyword evidence="10" id="KW-1185">Reference proteome</keyword>
<dbReference type="EC" id="5.1.1.3" evidence="2 8"/>
<evidence type="ECO:0000256" key="8">
    <source>
        <dbReference type="HAMAP-Rule" id="MF_00258"/>
    </source>
</evidence>
<evidence type="ECO:0000256" key="4">
    <source>
        <dbReference type="ARBA" id="ARBA00022984"/>
    </source>
</evidence>
<dbReference type="Pfam" id="PF01177">
    <property type="entry name" value="Asp_Glu_race"/>
    <property type="match status" value="1"/>
</dbReference>
<dbReference type="PANTHER" id="PTHR21198">
    <property type="entry name" value="GLUTAMATE RACEMASE"/>
    <property type="match status" value="1"/>
</dbReference>
<dbReference type="InterPro" id="IPR033134">
    <property type="entry name" value="Asp/Glu_racemase_AS_2"/>
</dbReference>
<evidence type="ECO:0000256" key="7">
    <source>
        <dbReference type="ARBA" id="ARBA00070053"/>
    </source>
</evidence>
<dbReference type="PROSITE" id="PS00924">
    <property type="entry name" value="ASP_GLU_RACEMASE_2"/>
    <property type="match status" value="1"/>
</dbReference>
<feature type="binding site" evidence="8">
    <location>
        <begin position="42"/>
        <end position="43"/>
    </location>
    <ligand>
        <name>substrate</name>
    </ligand>
</feature>
<keyword evidence="6 8" id="KW-0961">Cell wall biogenesis/degradation</keyword>
<dbReference type="InterPro" id="IPR004391">
    <property type="entry name" value="Glu_race"/>
</dbReference>
<comment type="catalytic activity">
    <reaction evidence="1 8">
        <text>L-glutamate = D-glutamate</text>
        <dbReference type="Rhea" id="RHEA:12813"/>
        <dbReference type="ChEBI" id="CHEBI:29985"/>
        <dbReference type="ChEBI" id="CHEBI:29986"/>
        <dbReference type="EC" id="5.1.1.3"/>
    </reaction>
</comment>
<dbReference type="PANTHER" id="PTHR21198:SF2">
    <property type="entry name" value="GLUTAMATE RACEMASE"/>
    <property type="match status" value="1"/>
</dbReference>
<dbReference type="RefSeq" id="WP_073295881.1">
    <property type="nucleotide sequence ID" value="NZ_FQUF01000006.1"/>
</dbReference>
<keyword evidence="5 8" id="KW-0413">Isomerase</keyword>
<dbReference type="InterPro" id="IPR001920">
    <property type="entry name" value="Asp/Glu_race"/>
</dbReference>
<feature type="active site" description="Proton donor/acceptor" evidence="8">
    <location>
        <position position="184"/>
    </location>
</feature>
<sequence length="272" mass="30506">MNNQPIGFIDSGVGGLSVIKEVMKVLPNEQLYFIGDTARNPYGSRPLNEVRNFSRQLANFLQTKKIKLLVIACNTATAAALDVLQNELDIPVIGVIEPGSKSAVESTKNNTIGVIGTKGTIHSEEYENKIKQLNQSTLIKSVACQPFVKIVEEDNLNSNEITEVVENSLKAFNRVDMDTLILGCTHFPLIESYIRDYFGEQVTLINPGVETALLVQQTLIKENLLNEEESQPKEHIFYTTGLAEKFEEMAKKWLDNKNFRVEHLPLKELVNK</sequence>
<dbReference type="STRING" id="1121025.SAMN02745249_00513"/>
<feature type="binding site" evidence="8">
    <location>
        <begin position="74"/>
        <end position="75"/>
    </location>
    <ligand>
        <name>substrate</name>
    </ligand>
</feature>
<dbReference type="GO" id="GO:0008360">
    <property type="term" value="P:regulation of cell shape"/>
    <property type="evidence" value="ECO:0007669"/>
    <property type="project" value="UniProtKB-KW"/>
</dbReference>
<feature type="binding site" evidence="8">
    <location>
        <begin position="185"/>
        <end position="186"/>
    </location>
    <ligand>
        <name>substrate</name>
    </ligand>
</feature>
<dbReference type="UniPathway" id="UPA00219"/>
<feature type="binding site" evidence="8">
    <location>
        <begin position="10"/>
        <end position="11"/>
    </location>
    <ligand>
        <name>substrate</name>
    </ligand>
</feature>
<comment type="pathway">
    <text evidence="8">Cell wall biogenesis; peptidoglycan biosynthesis.</text>
</comment>
<evidence type="ECO:0000256" key="3">
    <source>
        <dbReference type="ARBA" id="ARBA00022960"/>
    </source>
</evidence>
<dbReference type="InterPro" id="IPR018187">
    <property type="entry name" value="Asp/Glu_racemase_AS_1"/>
</dbReference>
<dbReference type="EMBL" id="FQUF01000006">
    <property type="protein sequence ID" value="SHE47955.1"/>
    <property type="molecule type" value="Genomic_DNA"/>
</dbReference>
<proteinExistence type="inferred from homology"/>
<dbReference type="HAMAP" id="MF_00258">
    <property type="entry name" value="Glu_racemase"/>
    <property type="match status" value="1"/>
</dbReference>
<dbReference type="GO" id="GO:0008881">
    <property type="term" value="F:glutamate racemase activity"/>
    <property type="evidence" value="ECO:0007669"/>
    <property type="project" value="UniProtKB-UniRule"/>
</dbReference>
<dbReference type="FunFam" id="3.40.50.1860:FF:000002">
    <property type="entry name" value="Glutamate racemase"/>
    <property type="match status" value="1"/>
</dbReference>
<dbReference type="GO" id="GO:0042802">
    <property type="term" value="F:identical protein binding"/>
    <property type="evidence" value="ECO:0007669"/>
    <property type="project" value="UniProtKB-ARBA"/>
</dbReference>
<dbReference type="NCBIfam" id="NF002035">
    <property type="entry name" value="PRK00865.1-3"/>
    <property type="match status" value="1"/>
</dbReference>
<evidence type="ECO:0000313" key="9">
    <source>
        <dbReference type="EMBL" id="SHE47955.1"/>
    </source>
</evidence>
<dbReference type="Proteomes" id="UP000184128">
    <property type="component" value="Unassembled WGS sequence"/>
</dbReference>
<evidence type="ECO:0000256" key="5">
    <source>
        <dbReference type="ARBA" id="ARBA00023235"/>
    </source>
</evidence>
<evidence type="ECO:0000256" key="6">
    <source>
        <dbReference type="ARBA" id="ARBA00023316"/>
    </source>
</evidence>
<dbReference type="GO" id="GO:0071555">
    <property type="term" value="P:cell wall organization"/>
    <property type="evidence" value="ECO:0007669"/>
    <property type="project" value="UniProtKB-KW"/>
</dbReference>
<comment type="function">
    <text evidence="8">Provides the (R)-glutamate required for cell wall biosynthesis.</text>
</comment>
<dbReference type="GO" id="GO:0009252">
    <property type="term" value="P:peptidoglycan biosynthetic process"/>
    <property type="evidence" value="ECO:0007669"/>
    <property type="project" value="UniProtKB-UniRule"/>
</dbReference>
<protein>
    <recommendedName>
        <fullName evidence="7 8">Glutamate racemase</fullName>
        <ecNumber evidence="2 8">5.1.1.3</ecNumber>
    </recommendedName>
</protein>
<dbReference type="SUPFAM" id="SSF53681">
    <property type="entry name" value="Aspartate/glutamate racemase"/>
    <property type="match status" value="2"/>
</dbReference>